<evidence type="ECO:0000256" key="2">
    <source>
        <dbReference type="ARBA" id="ARBA00022630"/>
    </source>
</evidence>
<evidence type="ECO:0000256" key="1">
    <source>
        <dbReference type="ARBA" id="ARBA00001917"/>
    </source>
</evidence>
<dbReference type="PANTHER" id="PTHR10578">
    <property type="entry name" value="S -2-HYDROXY-ACID OXIDASE-RELATED"/>
    <property type="match status" value="1"/>
</dbReference>
<sequence length="348" mass="36762">MDMMEIRRRARQQQKGCHVCPQCDGRVCSGKIPGFGGMRTGRSFQRNIEALAAYGLVMNSMGGTLEPKTEVTLFDKTFAFPVLAAPLGAIALNCGWTENEEEREYEYVEAICGGAADCGLAACTGDGGLPFVYQAGIDMAGRFADTVIPTIKPRDDAAIITRIWRAVAAGALAVACDIDAATLINMRLLGQPVEPKSPESIEAMVKASSLPFIVKGIMSPQEAQICVDAGVAAIVVSNHGGRALDGMAGTADVLPEIAAAVKGQIHIFVDGGVRHGEDVLKMLALGADAVLIGRPLAIAAIGGGREGVKIYLKNLYRELCDAMLITGVTDINQVDMSILRKLTPREGT</sequence>
<dbReference type="Pfam" id="PF01070">
    <property type="entry name" value="FMN_dh"/>
    <property type="match status" value="2"/>
</dbReference>
<dbReference type="SUPFAM" id="SSF51395">
    <property type="entry name" value="FMN-linked oxidoreductases"/>
    <property type="match status" value="1"/>
</dbReference>
<dbReference type="PANTHER" id="PTHR10578:SF107">
    <property type="entry name" value="2-HYDROXYACID OXIDASE 1"/>
    <property type="match status" value="1"/>
</dbReference>
<comment type="cofactor">
    <cofactor evidence="1">
        <name>FMN</name>
        <dbReference type="ChEBI" id="CHEBI:58210"/>
    </cofactor>
</comment>
<dbReference type="RefSeq" id="WP_007391771.1">
    <property type="nucleotide sequence ID" value="NZ_AFIJ01000044.1"/>
</dbReference>
<reference evidence="9 10" key="1">
    <citation type="submission" date="2011-04" db="EMBL/GenBank/DDBJ databases">
        <authorList>
            <person name="Harkins D.M."/>
            <person name="Madupu R."/>
            <person name="Durkin A.S."/>
            <person name="Torralba M."/>
            <person name="Methe B."/>
            <person name="Sutton G.G."/>
            <person name="Nelson K.E."/>
        </authorList>
    </citation>
    <scope>NUCLEOTIDE SEQUENCE [LARGE SCALE GENOMIC DNA]</scope>
    <source>
        <strain evidence="9 10">UPII 199-6</strain>
    </source>
</reference>
<evidence type="ECO:0000313" key="10">
    <source>
        <dbReference type="Proteomes" id="UP000004018"/>
    </source>
</evidence>
<evidence type="ECO:0000259" key="8">
    <source>
        <dbReference type="PROSITE" id="PS51349"/>
    </source>
</evidence>
<organism evidence="9 10">
    <name type="scientific">Megasphaera lornae</name>
    <dbReference type="NCBI Taxonomy" id="1000568"/>
    <lineage>
        <taxon>Bacteria</taxon>
        <taxon>Bacillati</taxon>
        <taxon>Bacillota</taxon>
        <taxon>Negativicutes</taxon>
        <taxon>Veillonellales</taxon>
        <taxon>Veillonellaceae</taxon>
        <taxon>Megasphaera</taxon>
    </lineage>
</organism>
<keyword evidence="10" id="KW-1185">Reference proteome</keyword>
<dbReference type="InterPro" id="IPR013785">
    <property type="entry name" value="Aldolase_TIM"/>
</dbReference>
<evidence type="ECO:0000256" key="4">
    <source>
        <dbReference type="ARBA" id="ARBA00023002"/>
    </source>
</evidence>
<dbReference type="InterPro" id="IPR000262">
    <property type="entry name" value="FMN-dep_DH"/>
</dbReference>
<comment type="similarity">
    <text evidence="5">Belongs to the FMN-dependent alpha-hydroxy acid dehydrogenase family.</text>
</comment>
<dbReference type="InterPro" id="IPR012133">
    <property type="entry name" value="Alpha-hydoxy_acid_DH_FMN"/>
</dbReference>
<dbReference type="InterPro" id="IPR037396">
    <property type="entry name" value="FMN_HAD"/>
</dbReference>
<dbReference type="PIRSF" id="PIRSF000138">
    <property type="entry name" value="Al-hdrx_acd_dh"/>
    <property type="match status" value="1"/>
</dbReference>
<dbReference type="Proteomes" id="UP000004018">
    <property type="component" value="Unassembled WGS sequence"/>
</dbReference>
<evidence type="ECO:0000256" key="7">
    <source>
        <dbReference type="ARBA" id="ARBA00048754"/>
    </source>
</evidence>
<evidence type="ECO:0000256" key="3">
    <source>
        <dbReference type="ARBA" id="ARBA00022643"/>
    </source>
</evidence>
<accession>A0ABN0CYL9</accession>
<feature type="domain" description="FMN hydroxy acid dehydrogenase" evidence="8">
    <location>
        <begin position="36"/>
        <end position="344"/>
    </location>
</feature>
<keyword evidence="3" id="KW-0288">FMN</keyword>
<dbReference type="EMBL" id="AFIJ01000044">
    <property type="protein sequence ID" value="EGL38397.1"/>
    <property type="molecule type" value="Genomic_DNA"/>
</dbReference>
<proteinExistence type="inferred from homology"/>
<keyword evidence="4" id="KW-0560">Oxidoreductase</keyword>
<gene>
    <name evidence="9" type="ORF">HMPREF1039_1514</name>
</gene>
<evidence type="ECO:0000313" key="9">
    <source>
        <dbReference type="EMBL" id="EGL38397.1"/>
    </source>
</evidence>
<evidence type="ECO:0000256" key="5">
    <source>
        <dbReference type="ARBA" id="ARBA00024042"/>
    </source>
</evidence>
<comment type="caution">
    <text evidence="9">The sequence shown here is derived from an EMBL/GenBank/DDBJ whole genome shotgun (WGS) entry which is preliminary data.</text>
</comment>
<dbReference type="Gene3D" id="3.20.20.70">
    <property type="entry name" value="Aldolase class I"/>
    <property type="match status" value="1"/>
</dbReference>
<evidence type="ECO:0000256" key="6">
    <source>
        <dbReference type="ARBA" id="ARBA00029513"/>
    </source>
</evidence>
<comment type="catalytic activity">
    <reaction evidence="7">
        <text>(S)-lactate + O2 = pyruvate + H2O2</text>
        <dbReference type="Rhea" id="RHEA:55868"/>
        <dbReference type="ChEBI" id="CHEBI:15361"/>
        <dbReference type="ChEBI" id="CHEBI:15379"/>
        <dbReference type="ChEBI" id="CHEBI:16240"/>
        <dbReference type="ChEBI" id="CHEBI:16651"/>
    </reaction>
    <physiologicalReaction direction="left-to-right" evidence="7">
        <dbReference type="Rhea" id="RHEA:55869"/>
    </physiologicalReaction>
</comment>
<protein>
    <recommendedName>
        <fullName evidence="6">L-lactate oxidase</fullName>
    </recommendedName>
</protein>
<name>A0ABN0CYL9_9FIRM</name>
<dbReference type="PROSITE" id="PS51349">
    <property type="entry name" value="FMN_HYDROXY_ACID_DH_2"/>
    <property type="match status" value="1"/>
</dbReference>
<keyword evidence="2" id="KW-0285">Flavoprotein</keyword>